<dbReference type="AlphaFoldDB" id="A0A521FLH0"/>
<name>A0A521FLH0_9SPHI</name>
<reference evidence="1 2" key="1">
    <citation type="submission" date="2017-05" db="EMBL/GenBank/DDBJ databases">
        <authorList>
            <person name="Varghese N."/>
            <person name="Submissions S."/>
        </authorList>
    </citation>
    <scope>NUCLEOTIDE SEQUENCE [LARGE SCALE GENOMIC DNA]</scope>
    <source>
        <strain evidence="1 2">DSM 19036</strain>
    </source>
</reference>
<gene>
    <name evidence="1" type="ORF">SAMN06265348_113218</name>
</gene>
<evidence type="ECO:0000313" key="2">
    <source>
        <dbReference type="Proteomes" id="UP000320300"/>
    </source>
</evidence>
<sequence>MVFVRLKITVMDVLLIAIPVIVMPELNNTSLGVNTDG</sequence>
<proteinExistence type="predicted"/>
<dbReference type="Proteomes" id="UP000320300">
    <property type="component" value="Unassembled WGS sequence"/>
</dbReference>
<accession>A0A521FLH0</accession>
<dbReference type="EMBL" id="FXTN01000013">
    <property type="protein sequence ID" value="SMO97025.1"/>
    <property type="molecule type" value="Genomic_DNA"/>
</dbReference>
<protein>
    <submittedName>
        <fullName evidence="1">Uncharacterized protein</fullName>
    </submittedName>
</protein>
<evidence type="ECO:0000313" key="1">
    <source>
        <dbReference type="EMBL" id="SMO97025.1"/>
    </source>
</evidence>
<keyword evidence="2" id="KW-1185">Reference proteome</keyword>
<organism evidence="1 2">
    <name type="scientific">Pedobacter westerhofensis</name>
    <dbReference type="NCBI Taxonomy" id="425512"/>
    <lineage>
        <taxon>Bacteria</taxon>
        <taxon>Pseudomonadati</taxon>
        <taxon>Bacteroidota</taxon>
        <taxon>Sphingobacteriia</taxon>
        <taxon>Sphingobacteriales</taxon>
        <taxon>Sphingobacteriaceae</taxon>
        <taxon>Pedobacter</taxon>
    </lineage>
</organism>